<name>A0A8J2KM29_9HEXA</name>
<dbReference type="PANTHER" id="PTHR24214">
    <property type="entry name" value="PDZ AND LIM DOMAIN PROTEIN ZASP"/>
    <property type="match status" value="1"/>
</dbReference>
<comment type="caution">
    <text evidence="12">The sequence shown here is derived from an EMBL/GenBank/DDBJ whole genome shotgun (WGS) entry which is preliminary data.</text>
</comment>
<dbReference type="InterPro" id="IPR011017">
    <property type="entry name" value="TRASH_dom"/>
</dbReference>
<dbReference type="InterPro" id="IPR050604">
    <property type="entry name" value="PDZ-LIM_domain"/>
</dbReference>
<dbReference type="GO" id="GO:0046872">
    <property type="term" value="F:metal ion binding"/>
    <property type="evidence" value="ECO:0007669"/>
    <property type="project" value="UniProtKB-KW"/>
</dbReference>
<evidence type="ECO:0000256" key="4">
    <source>
        <dbReference type="ARBA" id="ARBA00022737"/>
    </source>
</evidence>
<feature type="region of interest" description="Disordered" evidence="10">
    <location>
        <begin position="825"/>
        <end position="852"/>
    </location>
</feature>
<dbReference type="GO" id="GO:0031941">
    <property type="term" value="C:filamentous actin"/>
    <property type="evidence" value="ECO:0007669"/>
    <property type="project" value="TreeGrafter"/>
</dbReference>
<keyword evidence="4" id="KW-0677">Repeat</keyword>
<feature type="domain" description="LIM zinc-binding" evidence="11">
    <location>
        <begin position="631"/>
        <end position="689"/>
    </location>
</feature>
<protein>
    <recommendedName>
        <fullName evidence="11">LIM zinc-binding domain-containing protein</fullName>
    </recommendedName>
</protein>
<evidence type="ECO:0000256" key="2">
    <source>
        <dbReference type="ARBA" id="ARBA00022490"/>
    </source>
</evidence>
<dbReference type="EMBL" id="CAJVCH010385435">
    <property type="protein sequence ID" value="CAG7817040.1"/>
    <property type="molecule type" value="Genomic_DNA"/>
</dbReference>
<comment type="subcellular location">
    <subcellularLocation>
        <location evidence="1">Cell junction</location>
    </subcellularLocation>
    <subcellularLocation>
        <location evidence="8">Cytoplasm</location>
        <location evidence="8">Myofibril</location>
        <location evidence="8">Sarcomere</location>
        <location evidence="8">M line</location>
    </subcellularLocation>
</comment>
<keyword evidence="2" id="KW-0963">Cytoplasm</keyword>
<dbReference type="FunFam" id="2.10.110.10:FF:000018">
    <property type="entry name" value="Paxillin isoform 1"/>
    <property type="match status" value="1"/>
</dbReference>
<evidence type="ECO:0000256" key="1">
    <source>
        <dbReference type="ARBA" id="ARBA00004282"/>
    </source>
</evidence>
<organism evidence="12 13">
    <name type="scientific">Allacma fusca</name>
    <dbReference type="NCBI Taxonomy" id="39272"/>
    <lineage>
        <taxon>Eukaryota</taxon>
        <taxon>Metazoa</taxon>
        <taxon>Ecdysozoa</taxon>
        <taxon>Arthropoda</taxon>
        <taxon>Hexapoda</taxon>
        <taxon>Collembola</taxon>
        <taxon>Symphypleona</taxon>
        <taxon>Sminthuridae</taxon>
        <taxon>Allacma</taxon>
    </lineage>
</organism>
<keyword evidence="5 9" id="KW-0862">Zinc</keyword>
<proteinExistence type="predicted"/>
<feature type="domain" description="LIM zinc-binding" evidence="11">
    <location>
        <begin position="335"/>
        <end position="392"/>
    </location>
</feature>
<evidence type="ECO:0000256" key="8">
    <source>
        <dbReference type="ARBA" id="ARBA00037833"/>
    </source>
</evidence>
<feature type="region of interest" description="Disordered" evidence="10">
    <location>
        <begin position="14"/>
        <end position="114"/>
    </location>
</feature>
<dbReference type="OrthoDB" id="1112565at2759"/>
<dbReference type="AlphaFoldDB" id="A0A8J2KM29"/>
<dbReference type="Proteomes" id="UP000708208">
    <property type="component" value="Unassembled WGS sequence"/>
</dbReference>
<feature type="domain" description="LIM zinc-binding" evidence="11">
    <location>
        <begin position="690"/>
        <end position="750"/>
    </location>
</feature>
<dbReference type="PROSITE" id="PS00478">
    <property type="entry name" value="LIM_DOMAIN_1"/>
    <property type="match status" value="8"/>
</dbReference>
<feature type="domain" description="LIM zinc-binding" evidence="11">
    <location>
        <begin position="452"/>
        <end position="511"/>
    </location>
</feature>
<dbReference type="GO" id="GO:0051371">
    <property type="term" value="F:muscle alpha-actinin binding"/>
    <property type="evidence" value="ECO:0007669"/>
    <property type="project" value="TreeGrafter"/>
</dbReference>
<accession>A0A8J2KM29</accession>
<evidence type="ECO:0000256" key="10">
    <source>
        <dbReference type="SAM" id="MobiDB-lite"/>
    </source>
</evidence>
<feature type="domain" description="LIM zinc-binding" evidence="11">
    <location>
        <begin position="570"/>
        <end position="630"/>
    </location>
</feature>
<feature type="domain" description="LIM zinc-binding" evidence="11">
    <location>
        <begin position="274"/>
        <end position="334"/>
    </location>
</feature>
<feature type="domain" description="LIM zinc-binding" evidence="11">
    <location>
        <begin position="216"/>
        <end position="273"/>
    </location>
</feature>
<dbReference type="SMART" id="SM00132">
    <property type="entry name" value="LIM"/>
    <property type="match status" value="10"/>
</dbReference>
<reference evidence="12" key="1">
    <citation type="submission" date="2021-06" db="EMBL/GenBank/DDBJ databases">
        <authorList>
            <person name="Hodson N. C."/>
            <person name="Mongue J. A."/>
            <person name="Jaron S. K."/>
        </authorList>
    </citation>
    <scope>NUCLEOTIDE SEQUENCE</scope>
</reference>
<feature type="domain" description="LIM zinc-binding" evidence="11">
    <location>
        <begin position="156"/>
        <end position="215"/>
    </location>
</feature>
<keyword evidence="6" id="KW-0965">Cell junction</keyword>
<evidence type="ECO:0000313" key="12">
    <source>
        <dbReference type="EMBL" id="CAG7817040.1"/>
    </source>
</evidence>
<dbReference type="SMART" id="SM00746">
    <property type="entry name" value="TRASH"/>
    <property type="match status" value="5"/>
</dbReference>
<dbReference type="GO" id="GO:0001725">
    <property type="term" value="C:stress fiber"/>
    <property type="evidence" value="ECO:0007669"/>
    <property type="project" value="TreeGrafter"/>
</dbReference>
<evidence type="ECO:0000256" key="3">
    <source>
        <dbReference type="ARBA" id="ARBA00022723"/>
    </source>
</evidence>
<dbReference type="Pfam" id="PF00412">
    <property type="entry name" value="LIM"/>
    <property type="match status" value="10"/>
</dbReference>
<dbReference type="GO" id="GO:0055120">
    <property type="term" value="C:striated muscle dense body"/>
    <property type="evidence" value="ECO:0007669"/>
    <property type="project" value="UniProtKB-ARBA"/>
</dbReference>
<dbReference type="InterPro" id="IPR001781">
    <property type="entry name" value="Znf_LIM"/>
</dbReference>
<dbReference type="GO" id="GO:0061061">
    <property type="term" value="P:muscle structure development"/>
    <property type="evidence" value="ECO:0007669"/>
    <property type="project" value="TreeGrafter"/>
</dbReference>
<keyword evidence="13" id="KW-1185">Reference proteome</keyword>
<evidence type="ECO:0000256" key="9">
    <source>
        <dbReference type="PROSITE-ProRule" id="PRU00125"/>
    </source>
</evidence>
<dbReference type="GO" id="GO:0003779">
    <property type="term" value="F:actin binding"/>
    <property type="evidence" value="ECO:0007669"/>
    <property type="project" value="TreeGrafter"/>
</dbReference>
<dbReference type="GO" id="GO:0030018">
    <property type="term" value="C:Z disc"/>
    <property type="evidence" value="ECO:0007669"/>
    <property type="project" value="TreeGrafter"/>
</dbReference>
<evidence type="ECO:0000256" key="7">
    <source>
        <dbReference type="ARBA" id="ARBA00023038"/>
    </source>
</evidence>
<evidence type="ECO:0000256" key="5">
    <source>
        <dbReference type="ARBA" id="ARBA00022833"/>
    </source>
</evidence>
<keyword evidence="7 9" id="KW-0440">LIM domain</keyword>
<evidence type="ECO:0000313" key="13">
    <source>
        <dbReference type="Proteomes" id="UP000708208"/>
    </source>
</evidence>
<dbReference type="GO" id="GO:0031430">
    <property type="term" value="C:M band"/>
    <property type="evidence" value="ECO:0007669"/>
    <property type="project" value="UniProtKB-SubCell"/>
</dbReference>
<sequence length="894" mass="102060">MDLIQDLDDILSQMEDIKYKKTPPVPPPKPTSRPNANKSNGKINGHHHGKNDNCPHLNEYPILSRADTHPHVPQPHPINLDDHTTCNTLFPTPAPPTSKPQPMSPVAKKREVIKSPFDPETRSDELRKFGVNESNDDHKFNSYHLDYKYTPPPIKGPCIVCGEGIIGPLVTAMDHMWHPEHFCCANCHRELRPPYFLEHDGEPYCKACHQQLFLPPCAACGLHIPDKYINAMGKVWHPECFVCTKCGVMLPEKDFKEKSGKPYCEKDYHDLFSPKCSACHKPITDGKKTTALGRDWHPNCFKCAKCGCVLNPNKFYERDGIPYCEDDYNDLFLPKCAGCSMPIKQNITRVMGKTWHPQCFRCIECKKVLTPTTYFEKNGFPYCEDDFHKKFSPKCAGCKAPIKENPTNAMGKTWHPQCFKCAVCSKKLSPSNFFERDGIPYCEDDYHNKFSPKCAGCAAPIKENPLHAMNKTWHPNCFKCAVCGKKLSPSNYFEKDGIPYCEDDYHNKFSPRCFNCNGPIKQNPTRALGKLWHPHCFKCTECGKQLLPTNFREKHGNPYCEEDYHKLFSHKCHACKQPITDGNPVHAMGKTWHADHFSCSDCGKNLSPNNFYERDGRLYCEDDFHRRFSPKCASCHGPIKDNRAVVAMGKNWHPEHFRCTACNKQLAENAFYEHDGKPYCVDDFMNMFAPKCKGCKQPIKDAYCLYALGSDWHPNCFRCKDCSMLLEETNFFDFEGEPYCERHYHERMCPDCIKMRRALERYCGRTTVKQTSAVRTLNLPPRPNSRQSQTSVEQKVVIHDIQQTHSHVNVPAVVINDERPLSSQSHYSMESTYKEERNGGSHVSPYSGSEYSTAIRTPSPMTTMVPWNGANQNASLKEATNTTGTQSYWQIAGE</sequence>
<feature type="compositionally biased region" description="Polar residues" evidence="10">
    <location>
        <begin position="32"/>
        <end position="42"/>
    </location>
</feature>
<evidence type="ECO:0000259" key="11">
    <source>
        <dbReference type="PROSITE" id="PS50023"/>
    </source>
</evidence>
<keyword evidence="3 9" id="KW-0479">Metal-binding</keyword>
<dbReference type="CDD" id="cd08368">
    <property type="entry name" value="LIM"/>
    <property type="match status" value="1"/>
</dbReference>
<dbReference type="GO" id="GO:0030036">
    <property type="term" value="P:actin cytoskeleton organization"/>
    <property type="evidence" value="ECO:0007669"/>
    <property type="project" value="TreeGrafter"/>
</dbReference>
<feature type="compositionally biased region" description="Pro residues" evidence="10">
    <location>
        <begin position="92"/>
        <end position="103"/>
    </location>
</feature>
<dbReference type="FunFam" id="2.10.110.10:FF:000009">
    <property type="entry name" value="Paxillin isoform 1"/>
    <property type="match status" value="1"/>
</dbReference>
<dbReference type="PROSITE" id="PS50023">
    <property type="entry name" value="LIM_DOMAIN_2"/>
    <property type="match status" value="10"/>
</dbReference>
<dbReference type="GO" id="GO:0005912">
    <property type="term" value="C:adherens junction"/>
    <property type="evidence" value="ECO:0007669"/>
    <property type="project" value="TreeGrafter"/>
</dbReference>
<feature type="domain" description="LIM zinc-binding" evidence="11">
    <location>
        <begin position="393"/>
        <end position="451"/>
    </location>
</feature>
<dbReference type="FunFam" id="2.10.110.10:FF:000008">
    <property type="entry name" value="Paxillin isoform 1"/>
    <property type="match status" value="4"/>
</dbReference>
<feature type="domain" description="LIM zinc-binding" evidence="11">
    <location>
        <begin position="512"/>
        <end position="569"/>
    </location>
</feature>
<evidence type="ECO:0000256" key="6">
    <source>
        <dbReference type="ARBA" id="ARBA00022949"/>
    </source>
</evidence>
<gene>
    <name evidence="12" type="ORF">AFUS01_LOCUS27628</name>
</gene>
<dbReference type="PANTHER" id="PTHR24214:SF38">
    <property type="entry name" value="PDZ AND LIM DOMAIN PROTEIN ZASP-RELATED"/>
    <property type="match status" value="1"/>
</dbReference>